<evidence type="ECO:0000259" key="2">
    <source>
        <dbReference type="Pfam" id="PF20710"/>
    </source>
</evidence>
<dbReference type="Gene3D" id="3.40.525.10">
    <property type="entry name" value="CRAL-TRIO lipid binding domain"/>
    <property type="match status" value="1"/>
</dbReference>
<feature type="compositionally biased region" description="Basic residues" evidence="1">
    <location>
        <begin position="557"/>
        <end position="570"/>
    </location>
</feature>
<feature type="region of interest" description="Disordered" evidence="1">
    <location>
        <begin position="450"/>
        <end position="490"/>
    </location>
</feature>
<dbReference type="InterPro" id="IPR036865">
    <property type="entry name" value="CRAL-TRIO_dom_sf"/>
</dbReference>
<evidence type="ECO:0000313" key="3">
    <source>
        <dbReference type="EMBL" id="CAJ1932362.1"/>
    </source>
</evidence>
<protein>
    <recommendedName>
        <fullName evidence="2">DUF6824 domain-containing protein</fullName>
    </recommendedName>
</protein>
<dbReference type="AlphaFoldDB" id="A0AAD2FHK2"/>
<dbReference type="Pfam" id="PF20710">
    <property type="entry name" value="DUF6824"/>
    <property type="match status" value="2"/>
</dbReference>
<sequence>MQSAEYSSSNQCPNPCFSWPSLNQRSRIGNDVNHETNAARKPTDELISQSMAQLSFQERQEEQEHLHGVASVGPEVPHQIDQLLQDQDDHLERLKQGTVFQEAEAMDPQFTNDRSFRLMFLRGNRYNPKEAAEQMIRFMDTKQQLFGASKLNQQITLKDLNDDDRACVENGSFQMLPSRDSSNRPMMLEVPGLTSYRQLENELRARFYIYMVLLEQKESQIQGVIFISYGVGNYKEKLNGAGFVEQTRLSLAIPVFFAALHLATADLKHYILMSTCFALVPAKTRARFRLHLGSHVECQYQLSTYGIPCSALPFAGSNNDNILLENHLRWYKARFVQDFGENAAAQFPSKLSALSANVPMRNDVVFGRKKLQHEGNRRFRVFVRNMAGKYDESNKTNKRLTREHLIKEIRDAGGKFLIMHEDTAQGFEELSLEDVHGKIAQAFRNYRRPRAMPSKFGTGGELNPNVSNHDNSDKGMPVEPRSDDVLFGRKRNNKGNKRVRELVSEMSTEYDVAPKARKRELTESVVQAIKRSGGRFLRQIQATEQWEEVPDEYARGKISKHFQNSRRASKKPFGTQ</sequence>
<comment type="caution">
    <text evidence="3">The sequence shown here is derived from an EMBL/GenBank/DDBJ whole genome shotgun (WGS) entry which is preliminary data.</text>
</comment>
<name>A0AAD2FHK2_9STRA</name>
<evidence type="ECO:0000256" key="1">
    <source>
        <dbReference type="SAM" id="MobiDB-lite"/>
    </source>
</evidence>
<accession>A0AAD2FHK2</accession>
<proteinExistence type="predicted"/>
<evidence type="ECO:0000313" key="4">
    <source>
        <dbReference type="Proteomes" id="UP001295423"/>
    </source>
</evidence>
<feature type="domain" description="DUF6824" evidence="2">
    <location>
        <begin position="484"/>
        <end position="562"/>
    </location>
</feature>
<organism evidence="3 4">
    <name type="scientific">Cylindrotheca closterium</name>
    <dbReference type="NCBI Taxonomy" id="2856"/>
    <lineage>
        <taxon>Eukaryota</taxon>
        <taxon>Sar</taxon>
        <taxon>Stramenopiles</taxon>
        <taxon>Ochrophyta</taxon>
        <taxon>Bacillariophyta</taxon>
        <taxon>Bacillariophyceae</taxon>
        <taxon>Bacillariophycidae</taxon>
        <taxon>Bacillariales</taxon>
        <taxon>Bacillariaceae</taxon>
        <taxon>Cylindrotheca</taxon>
    </lineage>
</organism>
<gene>
    <name evidence="3" type="ORF">CYCCA115_LOCUS2798</name>
</gene>
<dbReference type="InterPro" id="IPR049227">
    <property type="entry name" value="DUF6824"/>
</dbReference>
<dbReference type="Proteomes" id="UP001295423">
    <property type="component" value="Unassembled WGS sequence"/>
</dbReference>
<feature type="region of interest" description="Disordered" evidence="1">
    <location>
        <begin position="556"/>
        <end position="576"/>
    </location>
</feature>
<feature type="domain" description="DUF6824" evidence="2">
    <location>
        <begin position="363"/>
        <end position="445"/>
    </location>
</feature>
<keyword evidence="4" id="KW-1185">Reference proteome</keyword>
<dbReference type="EMBL" id="CAKOGP040000224">
    <property type="protein sequence ID" value="CAJ1932362.1"/>
    <property type="molecule type" value="Genomic_DNA"/>
</dbReference>
<reference evidence="3" key="1">
    <citation type="submission" date="2023-08" db="EMBL/GenBank/DDBJ databases">
        <authorList>
            <person name="Audoor S."/>
            <person name="Bilcke G."/>
        </authorList>
    </citation>
    <scope>NUCLEOTIDE SEQUENCE</scope>
</reference>